<dbReference type="GO" id="GO:0016787">
    <property type="term" value="F:hydrolase activity"/>
    <property type="evidence" value="ECO:0007669"/>
    <property type="project" value="UniProtKB-ARBA"/>
</dbReference>
<sequence>MSKGKAKHLVVISYDAFSEDNWEKASRLPNLSRLIKSGAFSTKLKSVYPTLTYVVHTTMVTGVYPDKHGIYHNTPLQPFIDEEEQAWFWFKKDIKVPAVYDALRKHKMKSAGILWPVTGYASIRYNLPEIKTIGRENQSLKILKNGSPFFCIALEKKYGKLRKGIEQPYLDDFTAMCGKDTIRSKKPEFLMMHFIELDDAKHHYGTDSPEIDKVLNRVDERIGKVIEAVREAGIFEETVFLVLGDHGQKNVRYKVKLNQLLKKEGLIYEEKGKMLWRAYIQSTGGSAYLHLKENDEEAKQRVLQILLKAAEEKSLGIERIYTGEELEHFHAFPVSGYMLEAKTGYCFDDSLTGPLVTDLEKENRKYATHGYSPEKPEYQCCFVVSGNCIKKEYQLGEIQMVDIAPTIAEILGVEFGPCDGRVLDEIFRMNTKVSIQKKAETDMR</sequence>
<dbReference type="PaxDb" id="610130-Closa_2695"/>
<dbReference type="PANTHER" id="PTHR10151">
    <property type="entry name" value="ECTONUCLEOTIDE PYROPHOSPHATASE/PHOSPHODIESTERASE"/>
    <property type="match status" value="1"/>
</dbReference>
<dbReference type="InterPro" id="IPR017850">
    <property type="entry name" value="Alkaline_phosphatase_core_sf"/>
</dbReference>
<dbReference type="RefSeq" id="WP_013273338.1">
    <property type="nucleotide sequence ID" value="NC_014376.1"/>
</dbReference>
<evidence type="ECO:0000313" key="1">
    <source>
        <dbReference type="EMBL" id="ADL05254.1"/>
    </source>
</evidence>
<protein>
    <submittedName>
        <fullName evidence="1">Type I phosphodiesterase/nucleotide pyrophosphatase</fullName>
    </submittedName>
</protein>
<dbReference type="HOGENOM" id="CLU_017594_0_0_9"/>
<evidence type="ECO:0000313" key="2">
    <source>
        <dbReference type="Proteomes" id="UP000001662"/>
    </source>
</evidence>
<keyword evidence="2" id="KW-1185">Reference proteome</keyword>
<proteinExistence type="predicted"/>
<organism evidence="1 2">
    <name type="scientific">Lacrimispora saccharolytica (strain ATCC 35040 / DSM 2544 / NRCC 2533 / WM1)</name>
    <name type="common">Clostridium saccharolyticum</name>
    <dbReference type="NCBI Taxonomy" id="610130"/>
    <lineage>
        <taxon>Bacteria</taxon>
        <taxon>Bacillati</taxon>
        <taxon>Bacillota</taxon>
        <taxon>Clostridia</taxon>
        <taxon>Lachnospirales</taxon>
        <taxon>Lachnospiraceae</taxon>
        <taxon>Lacrimispora</taxon>
    </lineage>
</organism>
<dbReference type="SUPFAM" id="SSF53649">
    <property type="entry name" value="Alkaline phosphatase-like"/>
    <property type="match status" value="1"/>
</dbReference>
<dbReference type="KEGG" id="csh:Closa_2695"/>
<dbReference type="CDD" id="cd16018">
    <property type="entry name" value="Enpp"/>
    <property type="match status" value="1"/>
</dbReference>
<dbReference type="OrthoDB" id="9779418at2"/>
<dbReference type="PANTHER" id="PTHR10151:SF120">
    <property type="entry name" value="BIS(5'-ADENOSYL)-TRIPHOSPHATASE"/>
    <property type="match status" value="1"/>
</dbReference>
<dbReference type="Gene3D" id="3.40.720.10">
    <property type="entry name" value="Alkaline Phosphatase, subunit A"/>
    <property type="match status" value="1"/>
</dbReference>
<dbReference type="InterPro" id="IPR002591">
    <property type="entry name" value="Phosphodiest/P_Trfase"/>
</dbReference>
<dbReference type="STRING" id="610130.Closa_2695"/>
<dbReference type="AlphaFoldDB" id="D9R5S1"/>
<name>D9R5S1_LACSW</name>
<reference evidence="1" key="1">
    <citation type="submission" date="2010-07" db="EMBL/GenBank/DDBJ databases">
        <title>Complete sequence of Clostridium saccharolyticum WM1.</title>
        <authorList>
            <consortium name="US DOE Joint Genome Institute"/>
            <person name="Lucas S."/>
            <person name="Copeland A."/>
            <person name="Lapidus A."/>
            <person name="Cheng J.-F."/>
            <person name="Bruce D."/>
            <person name="Goodwin L."/>
            <person name="Pitluck S."/>
            <person name="Chertkov O."/>
            <person name="Detter J.C."/>
            <person name="Han C."/>
            <person name="Tapia R."/>
            <person name="Land M."/>
            <person name="Hauser L."/>
            <person name="Chang Y.-J."/>
            <person name="Jeffries C."/>
            <person name="Kyrpides N."/>
            <person name="Ivanova N."/>
            <person name="Mikhailova N."/>
            <person name="Mouttaki H."/>
            <person name="Lin L."/>
            <person name="Zhou J."/>
            <person name="Hemme C.L."/>
            <person name="Woyke T."/>
        </authorList>
    </citation>
    <scope>NUCLEOTIDE SEQUENCE [LARGE SCALE GENOMIC DNA]</scope>
    <source>
        <strain evidence="1">WM1</strain>
    </source>
</reference>
<gene>
    <name evidence="1" type="ordered locus">Closa_2695</name>
</gene>
<dbReference type="Pfam" id="PF01663">
    <property type="entry name" value="Phosphodiest"/>
    <property type="match status" value="1"/>
</dbReference>
<dbReference type="EMBL" id="CP002109">
    <property type="protein sequence ID" value="ADL05254.1"/>
    <property type="molecule type" value="Genomic_DNA"/>
</dbReference>
<dbReference type="Proteomes" id="UP000001662">
    <property type="component" value="Chromosome"/>
</dbReference>
<dbReference type="eggNOG" id="COG1524">
    <property type="taxonomic scope" value="Bacteria"/>
</dbReference>
<accession>D9R5S1</accession>